<dbReference type="EMBL" id="EU972050">
    <property type="protein sequence ID" value="ACG44168.1"/>
    <property type="molecule type" value="mRNA"/>
</dbReference>
<protein>
    <submittedName>
        <fullName evidence="1">Uncharacterized protein</fullName>
    </submittedName>
</protein>
<dbReference type="AlphaFoldDB" id="B6U485"/>
<organism evidence="1">
    <name type="scientific">Zea mays</name>
    <name type="common">Maize</name>
    <dbReference type="NCBI Taxonomy" id="4577"/>
    <lineage>
        <taxon>Eukaryota</taxon>
        <taxon>Viridiplantae</taxon>
        <taxon>Streptophyta</taxon>
        <taxon>Embryophyta</taxon>
        <taxon>Tracheophyta</taxon>
        <taxon>Spermatophyta</taxon>
        <taxon>Magnoliopsida</taxon>
        <taxon>Liliopsida</taxon>
        <taxon>Poales</taxon>
        <taxon>Poaceae</taxon>
        <taxon>PACMAD clade</taxon>
        <taxon>Panicoideae</taxon>
        <taxon>Andropogonodae</taxon>
        <taxon>Andropogoneae</taxon>
        <taxon>Tripsacinae</taxon>
        <taxon>Zea</taxon>
    </lineage>
</organism>
<proteinExistence type="evidence at transcript level"/>
<reference evidence="1" key="1">
    <citation type="journal article" date="2009" name="Plant Mol. Biol.">
        <title>Insights into corn genes derived from large-scale cDNA sequencing.</title>
        <authorList>
            <person name="Alexandrov N.N."/>
            <person name="Brover V.V."/>
            <person name="Freidin S."/>
            <person name="Troukhan M.E."/>
            <person name="Tatarinova T.V."/>
            <person name="Zhang H."/>
            <person name="Swaller T.J."/>
            <person name="Lu Y.P."/>
            <person name="Bouck J."/>
            <person name="Flavell R.B."/>
            <person name="Feldmann K.A."/>
        </authorList>
    </citation>
    <scope>NUCLEOTIDE SEQUENCE</scope>
</reference>
<sequence length="54" mass="5686">MQPPQHGSASASSSASASRPFYSFMPAGPVRIDRPRIGIKADDASDGVDLELKL</sequence>
<dbReference type="ExpressionAtlas" id="B6U485">
    <property type="expression patterns" value="baseline and differential"/>
</dbReference>
<evidence type="ECO:0000313" key="1">
    <source>
        <dbReference type="EMBL" id="ACG44168.1"/>
    </source>
</evidence>
<name>B6U485_MAIZE</name>
<accession>B6U485</accession>
<dbReference type="HOGENOM" id="CLU_3053272_0_0_1"/>